<evidence type="ECO:0000313" key="6">
    <source>
        <dbReference type="Proteomes" id="UP001500665"/>
    </source>
</evidence>
<dbReference type="EMBL" id="BAAAHH010000007">
    <property type="protein sequence ID" value="GAA0948109.1"/>
    <property type="molecule type" value="Genomic_DNA"/>
</dbReference>
<dbReference type="InterPro" id="IPR037455">
    <property type="entry name" value="LucA/IucC-like"/>
</dbReference>
<gene>
    <name evidence="5" type="ORF">GCM10009550_24190</name>
</gene>
<sequence>MPLTSTRSTGGNGLAELHSVGSADEATAVALLNCLIREVSGPAGRVRDDGDRLAVELAHTTVTARLARPSHGPSPRLAGPFTAGDADLGWREVAELVAAELALRTGTDNPEFLRQVASSHEAMSVFARSGRTDSGLRPLLASEQSLHAGHRFHPSPKSRQGSPAAWLPYAPEAGARFRLRLLGADPELLDGTGDFSALAEEGVLPVHPWQWRLLQERPLLREALSHGLLRDLGEGEEVVPTSSVRTVFAPACGLFAKFSLDVRITNCVRKNAWYELAAAPVLTGLLKPLLGEGLLGEPAYRTVALADRTLYEGLGVILREGAPENAVMAAALADPYGRFLPAEIDLLAYWEAYVQAVALPVLRLFFEHGVVLEPHLQNVLIVPDADGMPVRAVFRDLEGTKLLPGWELEELPQRAREAVTYDEERGWNRVAYCLFVNHLAELAAALADREPDCEPVLWKTAARLLEEFSGHRRMREVLEGAPLPAKANLLARWSRSADRAAGYVMVTNPLAG</sequence>
<evidence type="ECO:0000256" key="1">
    <source>
        <dbReference type="ARBA" id="ARBA00004924"/>
    </source>
</evidence>
<evidence type="ECO:0000256" key="2">
    <source>
        <dbReference type="ARBA" id="ARBA00007832"/>
    </source>
</evidence>
<dbReference type="Pfam" id="PF04183">
    <property type="entry name" value="IucA_IucC"/>
    <property type="match status" value="1"/>
</dbReference>
<name>A0ABN1QVM2_9ACTN</name>
<reference evidence="5 6" key="1">
    <citation type="journal article" date="2019" name="Int. J. Syst. Evol. Microbiol.">
        <title>The Global Catalogue of Microorganisms (GCM) 10K type strain sequencing project: providing services to taxonomists for standard genome sequencing and annotation.</title>
        <authorList>
            <consortium name="The Broad Institute Genomics Platform"/>
            <consortium name="The Broad Institute Genome Sequencing Center for Infectious Disease"/>
            <person name="Wu L."/>
            <person name="Ma J."/>
        </authorList>
    </citation>
    <scope>NUCLEOTIDE SEQUENCE [LARGE SCALE GENOMIC DNA]</scope>
    <source>
        <strain evidence="5 6">JCM 10696</strain>
    </source>
</reference>
<dbReference type="PANTHER" id="PTHR34384:SF5">
    <property type="entry name" value="L-2,3-DIAMINOPROPANOATE--CITRATE LIGASE"/>
    <property type="match status" value="1"/>
</dbReference>
<protein>
    <submittedName>
        <fullName evidence="5">IucA/IucC family protein</fullName>
    </submittedName>
</protein>
<comment type="caution">
    <text evidence="5">The sequence shown here is derived from an EMBL/GenBank/DDBJ whole genome shotgun (WGS) entry which is preliminary data.</text>
</comment>
<feature type="domain" description="Aerobactin siderophore biosynthesis IucA/IucC-like C-terminal" evidence="4">
    <location>
        <begin position="348"/>
        <end position="498"/>
    </location>
</feature>
<keyword evidence="6" id="KW-1185">Reference proteome</keyword>
<dbReference type="PANTHER" id="PTHR34384">
    <property type="entry name" value="L-2,3-DIAMINOPROPANOATE--CITRATE LIGASE"/>
    <property type="match status" value="1"/>
</dbReference>
<evidence type="ECO:0000313" key="5">
    <source>
        <dbReference type="EMBL" id="GAA0948109.1"/>
    </source>
</evidence>
<dbReference type="Proteomes" id="UP001500665">
    <property type="component" value="Unassembled WGS sequence"/>
</dbReference>
<evidence type="ECO:0000259" key="3">
    <source>
        <dbReference type="Pfam" id="PF04183"/>
    </source>
</evidence>
<dbReference type="Pfam" id="PF06276">
    <property type="entry name" value="FhuF"/>
    <property type="match status" value="1"/>
</dbReference>
<comment type="similarity">
    <text evidence="2">Belongs to the IucA/IucC family.</text>
</comment>
<proteinExistence type="inferred from homology"/>
<accession>A0ABN1QVM2</accession>
<comment type="pathway">
    <text evidence="1">Siderophore biosynthesis.</text>
</comment>
<dbReference type="InterPro" id="IPR022770">
    <property type="entry name" value="IucA/IucC-like_C"/>
</dbReference>
<organism evidence="5 6">
    <name type="scientific">Actinocorallia libanotica</name>
    <dbReference type="NCBI Taxonomy" id="46162"/>
    <lineage>
        <taxon>Bacteria</taxon>
        <taxon>Bacillati</taxon>
        <taxon>Actinomycetota</taxon>
        <taxon>Actinomycetes</taxon>
        <taxon>Streptosporangiales</taxon>
        <taxon>Thermomonosporaceae</taxon>
        <taxon>Actinocorallia</taxon>
    </lineage>
</organism>
<evidence type="ECO:0000259" key="4">
    <source>
        <dbReference type="Pfam" id="PF06276"/>
    </source>
</evidence>
<dbReference type="InterPro" id="IPR007310">
    <property type="entry name" value="Aerobactin_biosyn_IucA/IucC_N"/>
</dbReference>
<feature type="domain" description="Aerobactin siderophore biosynthesis IucA/IucC N-terminal" evidence="3">
    <location>
        <begin position="139"/>
        <end position="333"/>
    </location>
</feature>
<dbReference type="Gene3D" id="1.10.510.40">
    <property type="match status" value="1"/>
</dbReference>